<keyword evidence="4" id="KW-0997">Cell inner membrane</keyword>
<dbReference type="Gene3D" id="3.30.700.10">
    <property type="entry name" value="Glycoprotein, Type 4 Pilin"/>
    <property type="match status" value="1"/>
</dbReference>
<comment type="caution">
    <text evidence="9">The sequence shown here is derived from an EMBL/GenBank/DDBJ whole genome shotgun (WGS) entry which is preliminary data.</text>
</comment>
<dbReference type="EMBL" id="DSFP01000031">
    <property type="protein sequence ID" value="HEW45686.1"/>
    <property type="molecule type" value="Genomic_DNA"/>
</dbReference>
<keyword evidence="3" id="KW-0488">Methylation</keyword>
<dbReference type="PROSITE" id="PS00409">
    <property type="entry name" value="PROKAR_NTER_METHYL"/>
    <property type="match status" value="1"/>
</dbReference>
<dbReference type="InterPro" id="IPR045584">
    <property type="entry name" value="Pilin-like"/>
</dbReference>
<evidence type="ECO:0000256" key="2">
    <source>
        <dbReference type="ARBA" id="ARBA00022475"/>
    </source>
</evidence>
<evidence type="ECO:0000256" key="6">
    <source>
        <dbReference type="ARBA" id="ARBA00022989"/>
    </source>
</evidence>
<evidence type="ECO:0000313" key="9">
    <source>
        <dbReference type="EMBL" id="HEW45686.1"/>
    </source>
</evidence>
<evidence type="ECO:0000256" key="8">
    <source>
        <dbReference type="SAM" id="Phobius"/>
    </source>
</evidence>
<dbReference type="InterPro" id="IPR051621">
    <property type="entry name" value="T2SS_protein_J"/>
</dbReference>
<dbReference type="SUPFAM" id="SSF54523">
    <property type="entry name" value="Pili subunits"/>
    <property type="match status" value="1"/>
</dbReference>
<dbReference type="NCBIfam" id="TIGR02532">
    <property type="entry name" value="IV_pilin_GFxxxE"/>
    <property type="match status" value="1"/>
</dbReference>
<evidence type="ECO:0000256" key="4">
    <source>
        <dbReference type="ARBA" id="ARBA00022519"/>
    </source>
</evidence>
<keyword evidence="6 8" id="KW-1133">Transmembrane helix</keyword>
<evidence type="ECO:0000256" key="7">
    <source>
        <dbReference type="ARBA" id="ARBA00023136"/>
    </source>
</evidence>
<protein>
    <submittedName>
        <fullName evidence="9">Type II secretion system protein</fullName>
    </submittedName>
</protein>
<dbReference type="Pfam" id="PF07963">
    <property type="entry name" value="N_methyl"/>
    <property type="match status" value="1"/>
</dbReference>
<name>A0A7C2ZGD8_9AQUI</name>
<evidence type="ECO:0000256" key="5">
    <source>
        <dbReference type="ARBA" id="ARBA00022692"/>
    </source>
</evidence>
<gene>
    <name evidence="9" type="ORF">ENO47_03325</name>
</gene>
<proteinExistence type="predicted"/>
<accession>A0A7C2ZGD8</accession>
<evidence type="ECO:0000256" key="3">
    <source>
        <dbReference type="ARBA" id="ARBA00022481"/>
    </source>
</evidence>
<reference evidence="9" key="1">
    <citation type="journal article" date="2020" name="mSystems">
        <title>Genome- and Community-Level Interaction Insights into Carbon Utilization and Element Cycling Functions of Hydrothermarchaeota in Hydrothermal Sediment.</title>
        <authorList>
            <person name="Zhou Z."/>
            <person name="Liu Y."/>
            <person name="Xu W."/>
            <person name="Pan J."/>
            <person name="Luo Z.H."/>
            <person name="Li M."/>
        </authorList>
    </citation>
    <scope>NUCLEOTIDE SEQUENCE [LARGE SCALE GENOMIC DNA]</scope>
    <source>
        <strain evidence="9">SpSt-132</strain>
    </source>
</reference>
<dbReference type="PANTHER" id="PTHR39583">
    <property type="entry name" value="TYPE II SECRETION SYSTEM PROTEIN J-RELATED"/>
    <property type="match status" value="1"/>
</dbReference>
<evidence type="ECO:0000256" key="1">
    <source>
        <dbReference type="ARBA" id="ARBA00004377"/>
    </source>
</evidence>
<keyword evidence="2" id="KW-1003">Cell membrane</keyword>
<dbReference type="AlphaFoldDB" id="A0A7C2ZGD8"/>
<feature type="transmembrane region" description="Helical" evidence="8">
    <location>
        <begin position="20"/>
        <end position="40"/>
    </location>
</feature>
<keyword evidence="5 8" id="KW-0812">Transmembrane</keyword>
<sequence>MRNLYQATSKAVRLNSSKGFTLIELLVVIAIIAILASLAIPQYLAYQRRAKVSSYAEPIARGCLMDIVAWCMENPGAAVNTTALVNCANTTVTTAGGTVTLTPNGGTCTADGQPGATAQATATLSGVTDYRARCFYQNQSVRCTVERQ</sequence>
<comment type="subcellular location">
    <subcellularLocation>
        <location evidence="1">Cell inner membrane</location>
        <topology evidence="1">Single-pass membrane protein</topology>
    </subcellularLocation>
</comment>
<organism evidence="9">
    <name type="scientific">Hydrogenobacter sp</name>
    <dbReference type="NCBI Taxonomy" id="2152829"/>
    <lineage>
        <taxon>Bacteria</taxon>
        <taxon>Pseudomonadati</taxon>
        <taxon>Aquificota</taxon>
        <taxon>Aquificia</taxon>
        <taxon>Aquificales</taxon>
        <taxon>Aquificaceae</taxon>
        <taxon>Hydrogenobacter</taxon>
    </lineage>
</organism>
<dbReference type="GO" id="GO:0005886">
    <property type="term" value="C:plasma membrane"/>
    <property type="evidence" value="ECO:0007669"/>
    <property type="project" value="UniProtKB-SubCell"/>
</dbReference>
<dbReference type="InterPro" id="IPR012902">
    <property type="entry name" value="N_methyl_site"/>
</dbReference>
<keyword evidence="7 8" id="KW-0472">Membrane</keyword>
<dbReference type="PANTHER" id="PTHR39583:SF2">
    <property type="entry name" value="TYPE II SECRETION SYSTEM PROTEIN J"/>
    <property type="match status" value="1"/>
</dbReference>